<evidence type="ECO:0000256" key="2">
    <source>
        <dbReference type="ARBA" id="ARBA00010799"/>
    </source>
</evidence>
<organism evidence="12">
    <name type="scientific">Cyberlindnera fabianii</name>
    <name type="common">Yeast</name>
    <name type="synonym">Hansenula fabianii</name>
    <dbReference type="NCBI Taxonomy" id="36022"/>
    <lineage>
        <taxon>Eukaryota</taxon>
        <taxon>Fungi</taxon>
        <taxon>Dikarya</taxon>
        <taxon>Ascomycota</taxon>
        <taxon>Saccharomycotina</taxon>
        <taxon>Saccharomycetes</taxon>
        <taxon>Phaffomycetales</taxon>
        <taxon>Phaffomycetaceae</taxon>
        <taxon>Cyberlindnera</taxon>
    </lineage>
</organism>
<dbReference type="GO" id="GO:0043495">
    <property type="term" value="F:protein-membrane adaptor activity"/>
    <property type="evidence" value="ECO:0007669"/>
    <property type="project" value="TreeGrafter"/>
</dbReference>
<comment type="subcellular location">
    <subcellularLocation>
        <location evidence="1">Endoplasmic reticulum membrane</location>
        <topology evidence="1">Multi-pass membrane protein</topology>
    </subcellularLocation>
</comment>
<feature type="signal peptide" evidence="11">
    <location>
        <begin position="1"/>
        <end position="22"/>
    </location>
</feature>
<protein>
    <submittedName>
        <fullName evidence="12">CYFA0S01e04698g1_1</fullName>
    </submittedName>
</protein>
<name>A0A061AGV0_CYBFA</name>
<gene>
    <name evidence="12" type="ORF">CYFA0S_01e04698g</name>
</gene>
<keyword evidence="8 10" id="KW-0472">Membrane</keyword>
<dbReference type="GO" id="GO:0043529">
    <property type="term" value="C:GET complex"/>
    <property type="evidence" value="ECO:0007669"/>
    <property type="project" value="TreeGrafter"/>
</dbReference>
<proteinExistence type="inferred from homology"/>
<keyword evidence="7 9" id="KW-0175">Coiled coil</keyword>
<accession>A0A061AGV0</accession>
<dbReference type="OrthoDB" id="69461at2759"/>
<dbReference type="Gene3D" id="1.10.287.660">
    <property type="entry name" value="Helix hairpin bin"/>
    <property type="match status" value="1"/>
</dbReference>
<feature type="transmembrane region" description="Helical" evidence="10">
    <location>
        <begin position="156"/>
        <end position="178"/>
    </location>
</feature>
<dbReference type="PhylomeDB" id="A0A061AGV0"/>
<dbReference type="InterPro" id="IPR029012">
    <property type="entry name" value="Helix_hairpin_bin_sf"/>
</dbReference>
<reference evidence="12" key="1">
    <citation type="journal article" date="2014" name="Genome Announc.">
        <title>Genome sequence of the yeast Cyberlindnera fabianii (Hansenula fabianii).</title>
        <authorList>
            <person name="Freel K.C."/>
            <person name="Sarilar V."/>
            <person name="Neuveglise C."/>
            <person name="Devillers H."/>
            <person name="Friedrich A."/>
            <person name="Schacherer J."/>
        </authorList>
    </citation>
    <scope>NUCLEOTIDE SEQUENCE</scope>
    <source>
        <strain evidence="12">YJS4271</strain>
    </source>
</reference>
<evidence type="ECO:0000256" key="9">
    <source>
        <dbReference type="SAM" id="Coils"/>
    </source>
</evidence>
<dbReference type="GO" id="GO:0005789">
    <property type="term" value="C:endoplasmic reticulum membrane"/>
    <property type="evidence" value="ECO:0007669"/>
    <property type="project" value="UniProtKB-SubCell"/>
</dbReference>
<dbReference type="EMBL" id="LK052886">
    <property type="protein sequence ID" value="CDR36812.1"/>
    <property type="molecule type" value="Genomic_DNA"/>
</dbReference>
<dbReference type="PANTHER" id="PTHR42650">
    <property type="entry name" value="TAIL-ANCHORED PROTEIN INSERTION RECEPTOR WRB"/>
    <property type="match status" value="1"/>
</dbReference>
<evidence type="ECO:0000256" key="8">
    <source>
        <dbReference type="ARBA" id="ARBA00023136"/>
    </source>
</evidence>
<dbReference type="PANTHER" id="PTHR42650:SF1">
    <property type="entry name" value="GUIDED ENTRY OF TAIL-ANCHORED PROTEINS FACTOR 1"/>
    <property type="match status" value="1"/>
</dbReference>
<dbReference type="Pfam" id="PF04420">
    <property type="entry name" value="CHD5"/>
    <property type="match status" value="1"/>
</dbReference>
<keyword evidence="5" id="KW-0256">Endoplasmic reticulum</keyword>
<keyword evidence="6 10" id="KW-1133">Transmembrane helix</keyword>
<evidence type="ECO:0000256" key="1">
    <source>
        <dbReference type="ARBA" id="ARBA00004477"/>
    </source>
</evidence>
<evidence type="ECO:0000313" key="12">
    <source>
        <dbReference type="EMBL" id="CDR36812.1"/>
    </source>
</evidence>
<evidence type="ECO:0000256" key="3">
    <source>
        <dbReference type="ARBA" id="ARBA00022448"/>
    </source>
</evidence>
<dbReference type="InterPro" id="IPR028945">
    <property type="entry name" value="Get1"/>
</dbReference>
<comment type="similarity">
    <text evidence="2">Belongs to the WRB/GET1 family.</text>
</comment>
<feature type="chain" id="PRO_5001598595" evidence="11">
    <location>
        <begin position="23"/>
        <end position="198"/>
    </location>
</feature>
<dbReference type="AlphaFoldDB" id="A0A061AGV0"/>
<dbReference type="VEuPathDB" id="FungiDB:BON22_0632"/>
<evidence type="ECO:0000256" key="4">
    <source>
        <dbReference type="ARBA" id="ARBA00022692"/>
    </source>
</evidence>
<dbReference type="GO" id="GO:0071816">
    <property type="term" value="P:tail-anchored membrane protein insertion into ER membrane"/>
    <property type="evidence" value="ECO:0007669"/>
    <property type="project" value="InterPro"/>
</dbReference>
<evidence type="ECO:0000256" key="10">
    <source>
        <dbReference type="SAM" id="Phobius"/>
    </source>
</evidence>
<sequence>MEPFTLLLTAVVILVVQRLLKAFPPSTWSFCLPIYLKLTRNTTFAQLISKKRERSQLITEKNKLSPQDQYAKWTKLNRKHDALTKEITQLEEKLLSVKSTLDSSLSSLPKLITFASFALRFWYRKQPVFYLPQDTLPYLAERLLAFPSVPIGAVGFGQWLFMLGTLLTGLSFIFANLFKKIDVTTAKQQAKQETTPVQ</sequence>
<evidence type="ECO:0000256" key="7">
    <source>
        <dbReference type="ARBA" id="ARBA00023054"/>
    </source>
</evidence>
<evidence type="ECO:0000256" key="5">
    <source>
        <dbReference type="ARBA" id="ARBA00022824"/>
    </source>
</evidence>
<evidence type="ECO:0000256" key="11">
    <source>
        <dbReference type="SAM" id="SignalP"/>
    </source>
</evidence>
<keyword evidence="3" id="KW-0813">Transport</keyword>
<feature type="coiled-coil region" evidence="9">
    <location>
        <begin position="73"/>
        <end position="100"/>
    </location>
</feature>
<keyword evidence="4 10" id="KW-0812">Transmembrane</keyword>
<evidence type="ECO:0000256" key="6">
    <source>
        <dbReference type="ARBA" id="ARBA00022989"/>
    </source>
</evidence>
<keyword evidence="11" id="KW-0732">Signal</keyword>